<dbReference type="SUPFAM" id="SSF47384">
    <property type="entry name" value="Homodimeric domain of signal transducing histidine kinase"/>
    <property type="match status" value="1"/>
</dbReference>
<dbReference type="InterPro" id="IPR036890">
    <property type="entry name" value="HATPase_C_sf"/>
</dbReference>
<keyword evidence="5 11" id="KW-0418">Kinase</keyword>
<dbReference type="GO" id="GO:0000155">
    <property type="term" value="F:phosphorelay sensor kinase activity"/>
    <property type="evidence" value="ECO:0007669"/>
    <property type="project" value="InterPro"/>
</dbReference>
<dbReference type="SUPFAM" id="SSF55785">
    <property type="entry name" value="PYP-like sensor domain (PAS domain)"/>
    <property type="match status" value="1"/>
</dbReference>
<dbReference type="SUPFAM" id="SSF55874">
    <property type="entry name" value="ATPase domain of HSP90 chaperone/DNA topoisomerase II/histidine kinase"/>
    <property type="match status" value="1"/>
</dbReference>
<reference evidence="11 12" key="1">
    <citation type="submission" date="2016-11" db="EMBL/GenBank/DDBJ databases">
        <authorList>
            <person name="Jaros S."/>
            <person name="Januszkiewicz K."/>
            <person name="Wedrychowicz H."/>
        </authorList>
    </citation>
    <scope>NUCLEOTIDE SEQUENCE [LARGE SCALE GENOMIC DNA]</scope>
    <source>
        <strain evidence="11 12">DSM 9705</strain>
    </source>
</reference>
<dbReference type="PANTHER" id="PTHR43065">
    <property type="entry name" value="SENSOR HISTIDINE KINASE"/>
    <property type="match status" value="1"/>
</dbReference>
<dbReference type="SMART" id="SM00387">
    <property type="entry name" value="HATPase_c"/>
    <property type="match status" value="1"/>
</dbReference>
<dbReference type="Gene3D" id="1.10.287.130">
    <property type="match status" value="1"/>
</dbReference>
<evidence type="ECO:0000313" key="11">
    <source>
        <dbReference type="EMBL" id="SHH70563.1"/>
    </source>
</evidence>
<dbReference type="InterPro" id="IPR004358">
    <property type="entry name" value="Sig_transdc_His_kin-like_C"/>
</dbReference>
<dbReference type="Gene3D" id="3.40.50.2300">
    <property type="match status" value="1"/>
</dbReference>
<keyword evidence="3" id="KW-0808">Transferase</keyword>
<evidence type="ECO:0000256" key="6">
    <source>
        <dbReference type="ARBA" id="ARBA00022840"/>
    </source>
</evidence>
<dbReference type="InterPro" id="IPR005467">
    <property type="entry name" value="His_kinase_dom"/>
</dbReference>
<dbReference type="RefSeq" id="WP_161949818.1">
    <property type="nucleotide sequence ID" value="NZ_FQXS01000007.1"/>
</dbReference>
<dbReference type="InterPro" id="IPR001789">
    <property type="entry name" value="Sig_transdc_resp-reg_receiver"/>
</dbReference>
<dbReference type="AlphaFoldDB" id="A0A1M5V6M7"/>
<feature type="modified residue" description="4-aspartylphosphate" evidence="8">
    <location>
        <position position="53"/>
    </location>
</feature>
<evidence type="ECO:0000256" key="8">
    <source>
        <dbReference type="PROSITE-ProRule" id="PRU00169"/>
    </source>
</evidence>
<dbReference type="InterPro" id="IPR035965">
    <property type="entry name" value="PAS-like_dom_sf"/>
</dbReference>
<keyword evidence="6" id="KW-0067">ATP-binding</keyword>
<evidence type="ECO:0000256" key="5">
    <source>
        <dbReference type="ARBA" id="ARBA00022777"/>
    </source>
</evidence>
<dbReference type="EC" id="2.7.13.3" evidence="2"/>
<dbReference type="Proteomes" id="UP000184139">
    <property type="component" value="Unassembled WGS sequence"/>
</dbReference>
<dbReference type="PROSITE" id="PS50110">
    <property type="entry name" value="RESPONSE_REGULATORY"/>
    <property type="match status" value="1"/>
</dbReference>
<evidence type="ECO:0000259" key="9">
    <source>
        <dbReference type="PROSITE" id="PS50109"/>
    </source>
</evidence>
<dbReference type="InterPro" id="IPR003594">
    <property type="entry name" value="HATPase_dom"/>
</dbReference>
<dbReference type="SMART" id="SM00448">
    <property type="entry name" value="REC"/>
    <property type="match status" value="1"/>
</dbReference>
<keyword evidence="12" id="KW-1185">Reference proteome</keyword>
<dbReference type="SUPFAM" id="SSF52172">
    <property type="entry name" value="CheY-like"/>
    <property type="match status" value="1"/>
</dbReference>
<dbReference type="PANTHER" id="PTHR43065:SF46">
    <property type="entry name" value="C4-DICARBOXYLATE TRANSPORT SENSOR PROTEIN DCTB"/>
    <property type="match status" value="1"/>
</dbReference>
<accession>A0A1M5V6M7</accession>
<evidence type="ECO:0000256" key="3">
    <source>
        <dbReference type="ARBA" id="ARBA00022679"/>
    </source>
</evidence>
<keyword evidence="7" id="KW-0902">Two-component regulatory system</keyword>
<dbReference type="PRINTS" id="PR00344">
    <property type="entry name" value="BCTRLSENSOR"/>
</dbReference>
<dbReference type="OrthoDB" id="9769169at2"/>
<dbReference type="GO" id="GO:0005524">
    <property type="term" value="F:ATP binding"/>
    <property type="evidence" value="ECO:0007669"/>
    <property type="project" value="UniProtKB-KW"/>
</dbReference>
<gene>
    <name evidence="11" type="ORF">SAMN02745124_01507</name>
</gene>
<dbReference type="EMBL" id="FQXS01000007">
    <property type="protein sequence ID" value="SHH70563.1"/>
    <property type="molecule type" value="Genomic_DNA"/>
</dbReference>
<evidence type="ECO:0000256" key="2">
    <source>
        <dbReference type="ARBA" id="ARBA00012438"/>
    </source>
</evidence>
<feature type="domain" description="Histidine kinase" evidence="9">
    <location>
        <begin position="271"/>
        <end position="527"/>
    </location>
</feature>
<proteinExistence type="predicted"/>
<dbReference type="Pfam" id="PF02518">
    <property type="entry name" value="HATPase_c"/>
    <property type="match status" value="1"/>
</dbReference>
<organism evidence="11 12">
    <name type="scientific">Desulfofustis glycolicus DSM 9705</name>
    <dbReference type="NCBI Taxonomy" id="1121409"/>
    <lineage>
        <taxon>Bacteria</taxon>
        <taxon>Pseudomonadati</taxon>
        <taxon>Thermodesulfobacteriota</taxon>
        <taxon>Desulfobulbia</taxon>
        <taxon>Desulfobulbales</taxon>
        <taxon>Desulfocapsaceae</taxon>
        <taxon>Desulfofustis</taxon>
    </lineage>
</organism>
<name>A0A1M5V6M7_9BACT</name>
<sequence length="527" mass="58028">METTILLIDDDESIRKLLGAVLRGAGYQVLVGDSVAEGRSILNQRQVDLLVTDINMPEESGFVLIDHVKRYYPRLPIVVATVIDNITEAQQVLESGVYGYLVKPFNKNLVLITVANALRLHELESQQQASRLALEHEHRAIMDNLPMGLLVLGRDMELVEANKRMRSWFGPLSEQSGPGSFLAFVKGLQADYLPAAVSGVLGSGEGRRLQAQLELTRGTRMFQITVDLIPTDAAGNKSVIIMFEDQTEALTLERELRQAQKLEAIGQLAAGIAHEINTPVQYVGDNIRFLADSFTALLSVLQGYEEFFQAAQDIEAKNTWQDAIESLRQDADLDFLREEIPVTAQQSLDGVGRVSNIVRAMKEFSHPGSTEKVQVDINKALQSTITVSRNEWKYGADLETDFTDDLPPVSCLPAELNQVFLNLIVNAAHAIDARVKNGDFVKGRIRISTRVEEGQAVIEVADNGTGIPESIRYRIYDPFFTTKGVGKGTGQGLAIARDIVVEKHGGTINCQTREGEGTTFTISLPLV</sequence>
<dbReference type="Gene3D" id="3.30.565.10">
    <property type="entry name" value="Histidine kinase-like ATPase, C-terminal domain"/>
    <property type="match status" value="1"/>
</dbReference>
<evidence type="ECO:0000256" key="4">
    <source>
        <dbReference type="ARBA" id="ARBA00022741"/>
    </source>
</evidence>
<dbReference type="STRING" id="1121409.SAMN02745124_01507"/>
<keyword evidence="4" id="KW-0547">Nucleotide-binding</keyword>
<dbReference type="Gene3D" id="3.30.450.20">
    <property type="entry name" value="PAS domain"/>
    <property type="match status" value="1"/>
</dbReference>
<evidence type="ECO:0000259" key="10">
    <source>
        <dbReference type="PROSITE" id="PS50110"/>
    </source>
</evidence>
<dbReference type="InterPro" id="IPR011006">
    <property type="entry name" value="CheY-like_superfamily"/>
</dbReference>
<evidence type="ECO:0000256" key="7">
    <source>
        <dbReference type="ARBA" id="ARBA00023012"/>
    </source>
</evidence>
<protein>
    <recommendedName>
        <fullName evidence="2">histidine kinase</fullName>
        <ecNumber evidence="2">2.7.13.3</ecNumber>
    </recommendedName>
</protein>
<dbReference type="PROSITE" id="PS50109">
    <property type="entry name" value="HIS_KIN"/>
    <property type="match status" value="1"/>
</dbReference>
<comment type="catalytic activity">
    <reaction evidence="1">
        <text>ATP + protein L-histidine = ADP + protein N-phospho-L-histidine.</text>
        <dbReference type="EC" id="2.7.13.3"/>
    </reaction>
</comment>
<evidence type="ECO:0000256" key="1">
    <source>
        <dbReference type="ARBA" id="ARBA00000085"/>
    </source>
</evidence>
<dbReference type="InterPro" id="IPR036097">
    <property type="entry name" value="HisK_dim/P_sf"/>
</dbReference>
<keyword evidence="8" id="KW-0597">Phosphoprotein</keyword>
<feature type="domain" description="Response regulatory" evidence="10">
    <location>
        <begin position="4"/>
        <end position="118"/>
    </location>
</feature>
<evidence type="ECO:0000313" key="12">
    <source>
        <dbReference type="Proteomes" id="UP000184139"/>
    </source>
</evidence>
<dbReference type="Pfam" id="PF00072">
    <property type="entry name" value="Response_reg"/>
    <property type="match status" value="1"/>
</dbReference>